<proteinExistence type="predicted"/>
<accession>A0AAV3Y851</accession>
<keyword evidence="2" id="KW-1185">Reference proteome</keyword>
<dbReference type="AlphaFoldDB" id="A0AAV3Y851"/>
<dbReference type="Proteomes" id="UP000735302">
    <property type="component" value="Unassembled WGS sequence"/>
</dbReference>
<sequence>MKPWLWINGVKAEESYMVFNNGTVLDNMCTAFLGNEKSMTMGVVYREGGDCWFARFYYDYLQGTYLIPLNGTQNKSIYAAEAKYTLHPVFGNTITGMFKINVIPTLEGLSIMCFPSTPLMHEMINTTARQDLQGIWSNSLTIYYFPSKPRMTTKTYGPNMVFGGDLITFTCEAFVRRNGTIFWKLTTASRVYVWNKRGNRSQEDLPEWVTIMDENEDINSDNYQGPRYRSTIRLVMHRQFEKARLECFSDTDDGYYIYPHTKDIIVTFASETLAASVFFAVGVPEIEIDIVEKIVKASCSVDVGTGGSVQWELLLSNWLRYCWTVDIHGKMEGTIPPFLITNSTEGVEKILPVLLNAFRHLYYRSLAEYIRCEQCTILKDRKSPVFCCYQSVAANDREVLKFSSYSSSLWTTRVDIRG</sequence>
<reference evidence="1 2" key="1">
    <citation type="journal article" date="2021" name="Elife">
        <title>Chloroplast acquisition without the gene transfer in kleptoplastic sea slugs, Plakobranchus ocellatus.</title>
        <authorList>
            <person name="Maeda T."/>
            <person name="Takahashi S."/>
            <person name="Yoshida T."/>
            <person name="Shimamura S."/>
            <person name="Takaki Y."/>
            <person name="Nagai Y."/>
            <person name="Toyoda A."/>
            <person name="Suzuki Y."/>
            <person name="Arimoto A."/>
            <person name="Ishii H."/>
            <person name="Satoh N."/>
            <person name="Nishiyama T."/>
            <person name="Hasebe M."/>
            <person name="Maruyama T."/>
            <person name="Minagawa J."/>
            <person name="Obokata J."/>
            <person name="Shigenobu S."/>
        </authorList>
    </citation>
    <scope>NUCLEOTIDE SEQUENCE [LARGE SCALE GENOMIC DNA]</scope>
</reference>
<protein>
    <recommendedName>
        <fullName evidence="3">Ig-like domain-containing protein</fullName>
    </recommendedName>
</protein>
<evidence type="ECO:0000313" key="2">
    <source>
        <dbReference type="Proteomes" id="UP000735302"/>
    </source>
</evidence>
<organism evidence="1 2">
    <name type="scientific">Plakobranchus ocellatus</name>
    <dbReference type="NCBI Taxonomy" id="259542"/>
    <lineage>
        <taxon>Eukaryota</taxon>
        <taxon>Metazoa</taxon>
        <taxon>Spiralia</taxon>
        <taxon>Lophotrochozoa</taxon>
        <taxon>Mollusca</taxon>
        <taxon>Gastropoda</taxon>
        <taxon>Heterobranchia</taxon>
        <taxon>Euthyneura</taxon>
        <taxon>Panpulmonata</taxon>
        <taxon>Sacoglossa</taxon>
        <taxon>Placobranchoidea</taxon>
        <taxon>Plakobranchidae</taxon>
        <taxon>Plakobranchus</taxon>
    </lineage>
</organism>
<gene>
    <name evidence="1" type="ORF">PoB_000546700</name>
</gene>
<comment type="caution">
    <text evidence="1">The sequence shown here is derived from an EMBL/GenBank/DDBJ whole genome shotgun (WGS) entry which is preliminary data.</text>
</comment>
<evidence type="ECO:0000313" key="1">
    <source>
        <dbReference type="EMBL" id="GFN78961.1"/>
    </source>
</evidence>
<dbReference type="EMBL" id="BLXT01000624">
    <property type="protein sequence ID" value="GFN78961.1"/>
    <property type="molecule type" value="Genomic_DNA"/>
</dbReference>
<name>A0AAV3Y851_9GAST</name>
<evidence type="ECO:0008006" key="3">
    <source>
        <dbReference type="Google" id="ProtNLM"/>
    </source>
</evidence>